<keyword evidence="3" id="KW-1185">Reference proteome</keyword>
<reference evidence="2" key="3">
    <citation type="submission" date="2025-08" db="UniProtKB">
        <authorList>
            <consortium name="Ensembl"/>
        </authorList>
    </citation>
    <scope>IDENTIFICATION</scope>
</reference>
<proteinExistence type="predicted"/>
<name>A0A3P8XVC1_ESOLU</name>
<feature type="compositionally biased region" description="Basic and acidic residues" evidence="1">
    <location>
        <begin position="815"/>
        <end position="824"/>
    </location>
</feature>
<evidence type="ECO:0000256" key="1">
    <source>
        <dbReference type="SAM" id="MobiDB-lite"/>
    </source>
</evidence>
<organism evidence="2 3">
    <name type="scientific">Esox lucius</name>
    <name type="common">Northern pike</name>
    <dbReference type="NCBI Taxonomy" id="8010"/>
    <lineage>
        <taxon>Eukaryota</taxon>
        <taxon>Metazoa</taxon>
        <taxon>Chordata</taxon>
        <taxon>Craniata</taxon>
        <taxon>Vertebrata</taxon>
        <taxon>Euteleostomi</taxon>
        <taxon>Actinopterygii</taxon>
        <taxon>Neopterygii</taxon>
        <taxon>Teleostei</taxon>
        <taxon>Protacanthopterygii</taxon>
        <taxon>Esociformes</taxon>
        <taxon>Esocidae</taxon>
        <taxon>Esox</taxon>
    </lineage>
</organism>
<feature type="region of interest" description="Disordered" evidence="1">
    <location>
        <begin position="862"/>
        <end position="883"/>
    </location>
</feature>
<dbReference type="PANTHER" id="PTHR38654">
    <property type="entry name" value="BUCKY BALL-RELATED"/>
    <property type="match status" value="1"/>
</dbReference>
<protein>
    <submittedName>
        <fullName evidence="2">Uncharacterized protein</fullName>
    </submittedName>
</protein>
<dbReference type="Bgee" id="ENSELUG00000008050">
    <property type="expression patterns" value="Expressed in ovary and 4 other cell types or tissues"/>
</dbReference>
<feature type="compositionally biased region" description="Low complexity" evidence="1">
    <location>
        <begin position="55"/>
        <end position="67"/>
    </location>
</feature>
<dbReference type="AlphaFoldDB" id="A0A3P8XVC1"/>
<dbReference type="Proteomes" id="UP000265140">
    <property type="component" value="Chromosome 21"/>
</dbReference>
<accession>A0A3P8XVC1</accession>
<reference evidence="2" key="2">
    <citation type="submission" date="2020-02" db="EMBL/GenBank/DDBJ databases">
        <title>Esox lucius (northern pike) genome, fEsoLuc1, primary haplotype.</title>
        <authorList>
            <person name="Myers G."/>
            <person name="Karagic N."/>
            <person name="Meyer A."/>
            <person name="Pippel M."/>
            <person name="Reichard M."/>
            <person name="Winkler S."/>
            <person name="Tracey A."/>
            <person name="Sims Y."/>
            <person name="Howe K."/>
            <person name="Rhie A."/>
            <person name="Formenti G."/>
            <person name="Durbin R."/>
            <person name="Fedrigo O."/>
            <person name="Jarvis E.D."/>
        </authorList>
    </citation>
    <scope>NUCLEOTIDE SEQUENCE [LARGE SCALE GENOMIC DNA]</scope>
</reference>
<dbReference type="GeneTree" id="ENSGT00940000168188"/>
<evidence type="ECO:0000313" key="3">
    <source>
        <dbReference type="Proteomes" id="UP000265140"/>
    </source>
</evidence>
<feature type="region of interest" description="Disordered" evidence="1">
    <location>
        <begin position="775"/>
        <end position="838"/>
    </location>
</feature>
<reference evidence="3" key="1">
    <citation type="journal article" date="2014" name="PLoS ONE">
        <title>The genome and linkage map of the northern pike (Esox lucius): conserved synteny revealed between the salmonid sister group and the Neoteleostei.</title>
        <authorList>
            <person name="Rondeau E.B."/>
            <person name="Minkley D.R."/>
            <person name="Leong J.S."/>
            <person name="Messmer A.M."/>
            <person name="Jantzen J.R."/>
            <person name="von Schalburg K.R."/>
            <person name="Lemon C."/>
            <person name="Bird N.H."/>
            <person name="Koop B.F."/>
        </authorList>
    </citation>
    <scope>NUCLEOTIDE SEQUENCE</scope>
</reference>
<feature type="region of interest" description="Disordered" evidence="1">
    <location>
        <begin position="42"/>
        <end position="99"/>
    </location>
</feature>
<feature type="region of interest" description="Disordered" evidence="1">
    <location>
        <begin position="410"/>
        <end position="433"/>
    </location>
</feature>
<evidence type="ECO:0000313" key="2">
    <source>
        <dbReference type="Ensembl" id="ENSELUP00000007268.3"/>
    </source>
</evidence>
<dbReference type="InterPro" id="IPR053309">
    <property type="entry name" value="Balbiani_Body_Formation"/>
</dbReference>
<reference evidence="2" key="4">
    <citation type="submission" date="2025-09" db="UniProtKB">
        <authorList>
            <consortium name="Ensembl"/>
        </authorList>
    </citation>
    <scope>IDENTIFICATION</scope>
</reference>
<feature type="compositionally biased region" description="Polar residues" evidence="1">
    <location>
        <begin position="947"/>
        <end position="959"/>
    </location>
</feature>
<dbReference type="PANTHER" id="PTHR38654:SF1">
    <property type="entry name" value="BUCKY BALL"/>
    <property type="match status" value="1"/>
</dbReference>
<feature type="region of interest" description="Disordered" evidence="1">
    <location>
        <begin position="934"/>
        <end position="967"/>
    </location>
</feature>
<sequence>MAPPYSIPYLNAVICQFRFLGSNIHFSYMEGNVSTAHQAFGMGPCGPNPSPAHGPQPGQGPRNPGHPGSYGAPHPEDQSSLPQPPHHHQNQQQPHHHIQHSRPFFYVQPSQLYPPPSLTYPWPMPVPYNPYCGYPGLGGYGMMMPNPFQPSTYVEHPGYVLAHSQLHLADYRRMTNPHYHASHHPQAMAYHARRFRYQHSATHAREMINSEVQTDSLPGAVCSDSQLSKLTESSPISGVQTNSEFGKSSSCAQPLSTVAAGEEVISKSAGCQDVVSPTPNPVNARSTASQKGSFLFQAEMEEVRIECCSTLTGLKIRKSQSQETGELAAAATTTTTTTTTTTQCVSHSMSGADGEVKLRPQSSLHPLEQSSNHREAHGRSLEGEGLRPCLAEVQEEQCGQACPNLLQVGRSPSAETSPAIVNMSPGQPGTSRPDMDHRLVVQTHGTDSPQLARSDGQEVSMNMQYLEELRKMEVSLWSAESLAPYVPSSELMIRQGLMSLHRQTLSPVVEVPLAEEGPVVQEVPVTLQVPGAQEVLTPEEGFPKAVQGPVVEEVLTAEVPMNEVVPTAEVIPMMEEPLSAIYSPNMDALTSPESSKRGAASDLDHQDTFEVLPTYLPSASWLADLGNVYYYSKLPRSVEEQPQILRISPLKPLSPKVNTNLQQEPKDPCATLTTALGIKGEGCSLRQKVDRKSYSDHECSANRTVNQNTLTPGGQKRNRICARCLTTTKCRAKKRTDSPGSDVPVVKRQGVLIPPWEESVLAQTCAACKSLPRRQVMRKRSRSDAPGGYNEETSDGETSENSSFWARPGAPKLRGSKDLKRPLDSRSQSSMKSHSEKCPVALQSKLREKNCSCQVPHLRHGPMTATWEGQSRSRRHSHSNSIREQNEENLGVAVSVHLQDKCRNQDGLLDRRYLTEKKLQQERLWRADTSASDNILSNRNIPRPRSLNPQTQHVSQAQGMNRKDTRC</sequence>
<dbReference type="Ensembl" id="ENSELUT00000007535.3">
    <property type="protein sequence ID" value="ENSELUP00000007268.3"/>
    <property type="gene ID" value="ENSELUG00000008050.3"/>
</dbReference>
<feature type="compositionally biased region" description="Basic residues" evidence="1">
    <location>
        <begin position="85"/>
        <end position="99"/>
    </location>
</feature>